<evidence type="ECO:0000256" key="1">
    <source>
        <dbReference type="SAM" id="SignalP"/>
    </source>
</evidence>
<gene>
    <name evidence="2" type="ORF">NCTC11432_01415</name>
</gene>
<sequence length="93" mass="10169">MKKAILLAAFGVAGLVSAKTADLKISEKQVEKIEKTKTSFQLCGVNVNFYDSEGNWTGSQWFVTDAPTLSSCQVFQTIVKWNLSQAGYTVTAE</sequence>
<name>A0A3S4N2F4_CHRGE</name>
<evidence type="ECO:0000313" key="3">
    <source>
        <dbReference type="Proteomes" id="UP000279227"/>
    </source>
</evidence>
<dbReference type="GeneID" id="93021446"/>
<organism evidence="2 3">
    <name type="scientific">Chryseobacterium gleum</name>
    <name type="common">Flavobacterium gleum</name>
    <dbReference type="NCBI Taxonomy" id="250"/>
    <lineage>
        <taxon>Bacteria</taxon>
        <taxon>Pseudomonadati</taxon>
        <taxon>Bacteroidota</taxon>
        <taxon>Flavobacteriia</taxon>
        <taxon>Flavobacteriales</taxon>
        <taxon>Weeksellaceae</taxon>
        <taxon>Chryseobacterium group</taxon>
        <taxon>Chryseobacterium</taxon>
    </lineage>
</organism>
<feature type="signal peptide" evidence="1">
    <location>
        <begin position="1"/>
        <end position="18"/>
    </location>
</feature>
<proteinExistence type="predicted"/>
<accession>A0A3S4N2F4</accession>
<dbReference type="EMBL" id="LR134289">
    <property type="protein sequence ID" value="VEE05985.1"/>
    <property type="molecule type" value="Genomic_DNA"/>
</dbReference>
<dbReference type="Proteomes" id="UP000279227">
    <property type="component" value="Chromosome"/>
</dbReference>
<dbReference type="KEGG" id="cgle:NCTC11432_01415"/>
<dbReference type="RefSeq" id="WP_002978368.1">
    <property type="nucleotide sequence ID" value="NZ_CP068486.1"/>
</dbReference>
<keyword evidence="1" id="KW-0732">Signal</keyword>
<feature type="chain" id="PRO_5018642212" evidence="1">
    <location>
        <begin position="19"/>
        <end position="93"/>
    </location>
</feature>
<evidence type="ECO:0000313" key="2">
    <source>
        <dbReference type="EMBL" id="VEE05985.1"/>
    </source>
</evidence>
<protein>
    <submittedName>
        <fullName evidence="2">Uncharacterized protein</fullName>
    </submittedName>
</protein>
<reference evidence="2 3" key="1">
    <citation type="submission" date="2018-12" db="EMBL/GenBank/DDBJ databases">
        <authorList>
            <consortium name="Pathogen Informatics"/>
        </authorList>
    </citation>
    <scope>NUCLEOTIDE SEQUENCE [LARGE SCALE GENOMIC DNA]</scope>
    <source>
        <strain evidence="2 3">NCTC11432</strain>
    </source>
</reference>
<dbReference type="AlphaFoldDB" id="A0A3S4N2F4"/>